<dbReference type="HOGENOM" id="CLU_009600_9_2_1"/>
<dbReference type="EC" id="3.5.1.4" evidence="3"/>
<feature type="binding site" evidence="6">
    <location>
        <position position="207"/>
    </location>
    <ligand>
        <name>substrate</name>
    </ligand>
</feature>
<feature type="binding site" evidence="6">
    <location>
        <begin position="228"/>
        <end position="231"/>
    </location>
    <ligand>
        <name>substrate</name>
    </ligand>
</feature>
<gene>
    <name evidence="8" type="primary">TDEL0G00170</name>
    <name evidence="8" type="ORF">TDEL_0G00170</name>
</gene>
<feature type="active site" description="Acyl-ester intermediate" evidence="5">
    <location>
        <position position="231"/>
    </location>
</feature>
<reference evidence="8 9" key="1">
    <citation type="journal article" date="2011" name="Proc. Natl. Acad. Sci. U.S.A.">
        <title>Evolutionary erosion of yeast sex chromosomes by mating-type switching accidents.</title>
        <authorList>
            <person name="Gordon J.L."/>
            <person name="Armisen D."/>
            <person name="Proux-Wera E."/>
            <person name="Oheigeartaigh S.S."/>
            <person name="Byrne K.P."/>
            <person name="Wolfe K.H."/>
        </authorList>
    </citation>
    <scope>NUCLEOTIDE SEQUENCE [LARGE SCALE GENOMIC DNA]</scope>
    <source>
        <strain evidence="9">ATCC 10662 / CBS 1146 / NBRC 0425 / NCYC 2629 / NRRL Y-866</strain>
    </source>
</reference>
<sequence>MTNWEVIARRKRESVQNAIPEEWLVPDINKRMTEAGYINSKLYIDTLVPSQEKKITDCTVLELSAKISAGQLSSWDVCNAFCHRAALAHQLLNCCVEIFFYRALDKARELDEIFARTGKTVGPFHGIPISLKDQLNIPGIDTTIGYVGYVDIQAKKQSLLASILEKNGALFYVKTTVPMAMMAPETVSNLMGVTLNGVNSRFSSGGSSGGEGALIAARGSLLGLGTDIGGSIRIPAAFQGLYALRPSHGRISYMDVANSYVGQEVVPSVIGPLATSLEDIELLTKTVVESEAWKLDPKVVPIPWRDMSHLRKEKLRFVCNVMDGMVMVHPPVTRALSKVVNALTGAGHEIIEYDFDHHKAVLNLATKAFTADQGKEIEEVCNLSGEPFVEAIKPLVGYDPNEPPISVEEWWAIGESKSHLREKFFKYWQDTAKQFSDGKMIDAILCPVWPSAGFKKDDGNYAAINYTVPFNILDCPSVILPVTLSDKMIDLPNDTYVPVDDFDEKIHNYYDPNEFHGMPVCIQIVC</sequence>
<dbReference type="RefSeq" id="XP_003682595.1">
    <property type="nucleotide sequence ID" value="XM_003682547.1"/>
</dbReference>
<dbReference type="Gene3D" id="3.90.1300.10">
    <property type="entry name" value="Amidase signature (AS) domain"/>
    <property type="match status" value="1"/>
</dbReference>
<feature type="active site" description="Charge relay system" evidence="5">
    <location>
        <position position="132"/>
    </location>
</feature>
<dbReference type="PROSITE" id="PS00571">
    <property type="entry name" value="AMIDASES"/>
    <property type="match status" value="1"/>
</dbReference>
<dbReference type="Pfam" id="PF01425">
    <property type="entry name" value="Amidase"/>
    <property type="match status" value="1"/>
</dbReference>
<dbReference type="SUPFAM" id="SSF75304">
    <property type="entry name" value="Amidase signature (AS) enzymes"/>
    <property type="match status" value="1"/>
</dbReference>
<dbReference type="PANTHER" id="PTHR46072">
    <property type="entry name" value="AMIDASE-RELATED-RELATED"/>
    <property type="match status" value="1"/>
</dbReference>
<evidence type="ECO:0000313" key="8">
    <source>
        <dbReference type="EMBL" id="CCE93384.1"/>
    </source>
</evidence>
<evidence type="ECO:0000256" key="2">
    <source>
        <dbReference type="ARBA" id="ARBA00009199"/>
    </source>
</evidence>
<dbReference type="InterPro" id="IPR023631">
    <property type="entry name" value="Amidase_dom"/>
</dbReference>
<dbReference type="InterPro" id="IPR020556">
    <property type="entry name" value="Amidase_CS"/>
</dbReference>
<dbReference type="GO" id="GO:0004040">
    <property type="term" value="F:amidase activity"/>
    <property type="evidence" value="ECO:0007669"/>
    <property type="project" value="UniProtKB-EC"/>
</dbReference>
<dbReference type="AlphaFoldDB" id="G8ZYA9"/>
<comment type="catalytic activity">
    <reaction evidence="1">
        <text>a monocarboxylic acid amide + H2O = a monocarboxylate + NH4(+)</text>
        <dbReference type="Rhea" id="RHEA:12020"/>
        <dbReference type="ChEBI" id="CHEBI:15377"/>
        <dbReference type="ChEBI" id="CHEBI:28938"/>
        <dbReference type="ChEBI" id="CHEBI:35757"/>
        <dbReference type="ChEBI" id="CHEBI:83628"/>
        <dbReference type="EC" id="3.5.1.4"/>
    </reaction>
</comment>
<dbReference type="GeneID" id="11505335"/>
<dbReference type="KEGG" id="tdl:TDEL_0G00170"/>
<comment type="similarity">
    <text evidence="2">Belongs to the amidase family.</text>
</comment>
<keyword evidence="9" id="KW-1185">Reference proteome</keyword>
<dbReference type="PANTHER" id="PTHR46072:SF11">
    <property type="entry name" value="AMIDASE-RELATED"/>
    <property type="match status" value="1"/>
</dbReference>
<dbReference type="EMBL" id="HE616748">
    <property type="protein sequence ID" value="CCE93384.1"/>
    <property type="molecule type" value="Genomic_DNA"/>
</dbReference>
<evidence type="ECO:0000256" key="3">
    <source>
        <dbReference type="ARBA" id="ARBA00012922"/>
    </source>
</evidence>
<accession>G8ZYA9</accession>
<dbReference type="OrthoDB" id="6428749at2759"/>
<dbReference type="InterPro" id="IPR036928">
    <property type="entry name" value="AS_sf"/>
</dbReference>
<evidence type="ECO:0000256" key="5">
    <source>
        <dbReference type="PIRSR" id="PIRSR001221-1"/>
    </source>
</evidence>
<proteinExistence type="inferred from homology"/>
<keyword evidence="4" id="KW-0378">Hydrolase</keyword>
<dbReference type="PIRSF" id="PIRSF001221">
    <property type="entry name" value="Amidase_fungi"/>
    <property type="match status" value="1"/>
</dbReference>
<feature type="active site" description="Charge relay system" evidence="5">
    <location>
        <position position="207"/>
    </location>
</feature>
<evidence type="ECO:0000313" key="9">
    <source>
        <dbReference type="Proteomes" id="UP000005627"/>
    </source>
</evidence>
<dbReference type="Proteomes" id="UP000005627">
    <property type="component" value="Chromosome 7"/>
</dbReference>
<evidence type="ECO:0000259" key="7">
    <source>
        <dbReference type="Pfam" id="PF01425"/>
    </source>
</evidence>
<feature type="binding site" evidence="6">
    <location>
        <position position="181"/>
    </location>
    <ligand>
        <name>substrate</name>
    </ligand>
</feature>
<protein>
    <recommendedName>
        <fullName evidence="3">amidase</fullName>
        <ecNumber evidence="3">3.5.1.4</ecNumber>
    </recommendedName>
</protein>
<dbReference type="STRING" id="1076872.G8ZYA9"/>
<feature type="domain" description="Amidase" evidence="7">
    <location>
        <begin position="77"/>
        <end position="525"/>
    </location>
</feature>
<name>G8ZYA9_TORDE</name>
<dbReference type="InParanoid" id="G8ZYA9"/>
<evidence type="ECO:0000256" key="1">
    <source>
        <dbReference type="ARBA" id="ARBA00001311"/>
    </source>
</evidence>
<evidence type="ECO:0000256" key="6">
    <source>
        <dbReference type="PIRSR" id="PIRSR001221-2"/>
    </source>
</evidence>
<evidence type="ECO:0000256" key="4">
    <source>
        <dbReference type="ARBA" id="ARBA00022801"/>
    </source>
</evidence>
<organism evidence="8 9">
    <name type="scientific">Torulaspora delbrueckii</name>
    <name type="common">Yeast</name>
    <name type="synonym">Candida colliculosa</name>
    <dbReference type="NCBI Taxonomy" id="4950"/>
    <lineage>
        <taxon>Eukaryota</taxon>
        <taxon>Fungi</taxon>
        <taxon>Dikarya</taxon>
        <taxon>Ascomycota</taxon>
        <taxon>Saccharomycotina</taxon>
        <taxon>Saccharomycetes</taxon>
        <taxon>Saccharomycetales</taxon>
        <taxon>Saccharomycetaceae</taxon>
        <taxon>Torulaspora</taxon>
    </lineage>
</organism>
<dbReference type="eggNOG" id="KOG1212">
    <property type="taxonomic scope" value="Eukaryota"/>
</dbReference>